<feature type="chain" id="PRO_5041487455" description="Cysteine proteinase inhibitor" evidence="3">
    <location>
        <begin position="19"/>
        <end position="184"/>
    </location>
</feature>
<dbReference type="InterPro" id="IPR000010">
    <property type="entry name" value="Cystatin_dom"/>
</dbReference>
<organism evidence="5 6">
    <name type="scientific">Taxus chinensis</name>
    <name type="common">Chinese yew</name>
    <name type="synonym">Taxus wallichiana var. chinensis</name>
    <dbReference type="NCBI Taxonomy" id="29808"/>
    <lineage>
        <taxon>Eukaryota</taxon>
        <taxon>Viridiplantae</taxon>
        <taxon>Streptophyta</taxon>
        <taxon>Embryophyta</taxon>
        <taxon>Tracheophyta</taxon>
        <taxon>Spermatophyta</taxon>
        <taxon>Pinopsida</taxon>
        <taxon>Pinidae</taxon>
        <taxon>Conifers II</taxon>
        <taxon>Cupressales</taxon>
        <taxon>Taxaceae</taxon>
        <taxon>Taxus</taxon>
    </lineage>
</organism>
<dbReference type="Proteomes" id="UP000824469">
    <property type="component" value="Unassembled WGS sequence"/>
</dbReference>
<comment type="similarity">
    <text evidence="3">Belongs to the cystatin family. Phytocystatin subfamily.</text>
</comment>
<accession>A0AA38CIG3</accession>
<dbReference type="Gene3D" id="3.10.450.10">
    <property type="match status" value="2"/>
</dbReference>
<dbReference type="InterPro" id="IPR027214">
    <property type="entry name" value="Cystatin"/>
</dbReference>
<feature type="non-terminal residue" evidence="5">
    <location>
        <position position="1"/>
    </location>
</feature>
<comment type="caution">
    <text evidence="5">The sequence shown here is derived from an EMBL/GenBank/DDBJ whole genome shotgun (WGS) entry which is preliminary data.</text>
</comment>
<dbReference type="PROSITE" id="PS00287">
    <property type="entry name" value="CYSTATIN"/>
    <property type="match status" value="1"/>
</dbReference>
<keyword evidence="3" id="KW-0732">Signal</keyword>
<dbReference type="EMBL" id="JAHRHJ020000009">
    <property type="protein sequence ID" value="KAH9301035.1"/>
    <property type="molecule type" value="Genomic_DNA"/>
</dbReference>
<name>A0AA38CIG3_TAXCH</name>
<dbReference type="SMART" id="SM00043">
    <property type="entry name" value="CY"/>
    <property type="match status" value="1"/>
</dbReference>
<protein>
    <recommendedName>
        <fullName evidence="3">Cysteine proteinase inhibitor</fullName>
    </recommendedName>
</protein>
<dbReference type="CDD" id="cd00042">
    <property type="entry name" value="CY"/>
    <property type="match status" value="2"/>
</dbReference>
<gene>
    <name evidence="5" type="ORF">KI387_012618</name>
</gene>
<dbReference type="PANTHER" id="PTHR11413:SF103">
    <property type="entry name" value="CYSTEINE PROTEINASE INHIBITOR 12"/>
    <property type="match status" value="1"/>
</dbReference>
<feature type="signal peptide" evidence="3">
    <location>
        <begin position="1"/>
        <end position="18"/>
    </location>
</feature>
<evidence type="ECO:0000313" key="5">
    <source>
        <dbReference type="EMBL" id="KAH9301035.1"/>
    </source>
</evidence>
<keyword evidence="1 3" id="KW-0646">Protease inhibitor</keyword>
<dbReference type="SUPFAM" id="SSF54403">
    <property type="entry name" value="Cystatin/monellin"/>
    <property type="match status" value="2"/>
</dbReference>
<feature type="domain" description="Cystatin" evidence="4">
    <location>
        <begin position="17"/>
        <end position="107"/>
    </location>
</feature>
<reference evidence="5 6" key="1">
    <citation type="journal article" date="2021" name="Nat. Plants">
        <title>The Taxus genome provides insights into paclitaxel biosynthesis.</title>
        <authorList>
            <person name="Xiong X."/>
            <person name="Gou J."/>
            <person name="Liao Q."/>
            <person name="Li Y."/>
            <person name="Zhou Q."/>
            <person name="Bi G."/>
            <person name="Li C."/>
            <person name="Du R."/>
            <person name="Wang X."/>
            <person name="Sun T."/>
            <person name="Guo L."/>
            <person name="Liang H."/>
            <person name="Lu P."/>
            <person name="Wu Y."/>
            <person name="Zhang Z."/>
            <person name="Ro D.K."/>
            <person name="Shang Y."/>
            <person name="Huang S."/>
            <person name="Yan J."/>
        </authorList>
    </citation>
    <scope>NUCLEOTIDE SEQUENCE [LARGE SCALE GENOMIC DNA]</scope>
    <source>
        <strain evidence="5">Ta-2019</strain>
    </source>
</reference>
<dbReference type="OMA" id="WINFKQL"/>
<keyword evidence="2 3" id="KW-0789">Thiol protease inhibitor</keyword>
<dbReference type="Pfam" id="PF16845">
    <property type="entry name" value="SQAPI"/>
    <property type="match status" value="1"/>
</dbReference>
<evidence type="ECO:0000259" key="4">
    <source>
        <dbReference type="SMART" id="SM00043"/>
    </source>
</evidence>
<evidence type="ECO:0000256" key="2">
    <source>
        <dbReference type="ARBA" id="ARBA00022704"/>
    </source>
</evidence>
<dbReference type="InterPro" id="IPR046350">
    <property type="entry name" value="Cystatin_sf"/>
</dbReference>
<dbReference type="PANTHER" id="PTHR11413">
    <property type="entry name" value="CYSTATIN FAMILY MEMBER"/>
    <property type="match status" value="1"/>
</dbReference>
<evidence type="ECO:0000313" key="6">
    <source>
        <dbReference type="Proteomes" id="UP000824469"/>
    </source>
</evidence>
<sequence length="184" mass="20866">MATTMAMILLYMIATVSSYGDIRDVPDFEHNTDIQRLAHFAVEQFNKQQHGDLSFSKVVKAQEQVVSGMMYYLTIQAVNGGELGLYDAKILVVAWRNITQLQEFKPSQSPRIDNIQSSGWHTVSTEDSLVQEAALSAVQLIQQRSNSLMPYELQKILSAKEQEINGLKNFNLLLEIKRGNKMER</sequence>
<dbReference type="GO" id="GO:0004869">
    <property type="term" value="F:cysteine-type endopeptidase inhibitor activity"/>
    <property type="evidence" value="ECO:0007669"/>
    <property type="project" value="UniProtKB-KW"/>
</dbReference>
<keyword evidence="6" id="KW-1185">Reference proteome</keyword>
<proteinExistence type="inferred from homology"/>
<evidence type="ECO:0000256" key="1">
    <source>
        <dbReference type="ARBA" id="ARBA00022690"/>
    </source>
</evidence>
<evidence type="ECO:0000256" key="3">
    <source>
        <dbReference type="RuleBase" id="RU362130"/>
    </source>
</evidence>
<dbReference type="InterPro" id="IPR018073">
    <property type="entry name" value="Prot_inh_cystat_CS"/>
</dbReference>
<dbReference type="AlphaFoldDB" id="A0AA38CIG3"/>